<evidence type="ECO:0000313" key="1">
    <source>
        <dbReference type="EMBL" id="KAL1130567.1"/>
    </source>
</evidence>
<protein>
    <submittedName>
        <fullName evidence="1">Uncharacterized protein</fullName>
    </submittedName>
</protein>
<keyword evidence="2" id="KW-1185">Reference proteome</keyword>
<accession>A0ABD0YVF6</accession>
<sequence length="117" mass="13026">MGSNAECVVKLKFIQSLSLKVGPNCEAGNIFEYLSSRTEFSIHELCLTRPSWADLFLVLSTTLNWSLTQSFTEMSPFALLARKQIYKHNGADVVTTVSNGQLSDDKQCLTSSETTRQ</sequence>
<dbReference type="EMBL" id="JBFDAA010000007">
    <property type="protein sequence ID" value="KAL1130567.1"/>
    <property type="molecule type" value="Genomic_DNA"/>
</dbReference>
<comment type="caution">
    <text evidence="1">The sequence shown here is derived from an EMBL/GenBank/DDBJ whole genome shotgun (WGS) entry which is preliminary data.</text>
</comment>
<dbReference type="Proteomes" id="UP001558652">
    <property type="component" value="Unassembled WGS sequence"/>
</dbReference>
<gene>
    <name evidence="1" type="ORF">AAG570_011813</name>
</gene>
<proteinExistence type="predicted"/>
<organism evidence="1 2">
    <name type="scientific">Ranatra chinensis</name>
    <dbReference type="NCBI Taxonomy" id="642074"/>
    <lineage>
        <taxon>Eukaryota</taxon>
        <taxon>Metazoa</taxon>
        <taxon>Ecdysozoa</taxon>
        <taxon>Arthropoda</taxon>
        <taxon>Hexapoda</taxon>
        <taxon>Insecta</taxon>
        <taxon>Pterygota</taxon>
        <taxon>Neoptera</taxon>
        <taxon>Paraneoptera</taxon>
        <taxon>Hemiptera</taxon>
        <taxon>Heteroptera</taxon>
        <taxon>Panheteroptera</taxon>
        <taxon>Nepomorpha</taxon>
        <taxon>Nepidae</taxon>
        <taxon>Ranatrinae</taxon>
        <taxon>Ranatra</taxon>
    </lineage>
</organism>
<evidence type="ECO:0000313" key="2">
    <source>
        <dbReference type="Proteomes" id="UP001558652"/>
    </source>
</evidence>
<reference evidence="1 2" key="1">
    <citation type="submission" date="2024-07" db="EMBL/GenBank/DDBJ databases">
        <title>Chromosome-level genome assembly of the water stick insect Ranatra chinensis (Heteroptera: Nepidae).</title>
        <authorList>
            <person name="Liu X."/>
        </authorList>
    </citation>
    <scope>NUCLEOTIDE SEQUENCE [LARGE SCALE GENOMIC DNA]</scope>
    <source>
        <strain evidence="1">Cailab_2021Rc</strain>
        <tissue evidence="1">Muscle</tissue>
    </source>
</reference>
<dbReference type="AlphaFoldDB" id="A0ABD0YVF6"/>
<name>A0ABD0YVF6_9HEMI</name>